<keyword evidence="1" id="KW-0808">Transferase</keyword>
<dbReference type="RefSeq" id="WP_171080360.1">
    <property type="nucleotide sequence ID" value="NZ_JABAIV010000001.1"/>
</dbReference>
<name>A0A7Y2JVH8_9BURK</name>
<reference evidence="1 2" key="1">
    <citation type="submission" date="2020-04" db="EMBL/GenBank/DDBJ databases">
        <title>Massilia sp. nov., a cold adapted bacteria isolated from Arctic soil.</title>
        <authorList>
            <person name="Son J."/>
            <person name="Ka J.-O."/>
        </authorList>
    </citation>
    <scope>NUCLEOTIDE SEQUENCE [LARGE SCALE GENOMIC DNA]</scope>
    <source>
        <strain evidence="1 2">ML15P13</strain>
    </source>
</reference>
<dbReference type="EMBL" id="JABAIV010000001">
    <property type="protein sequence ID" value="NNG21665.1"/>
    <property type="molecule type" value="Genomic_DNA"/>
</dbReference>
<dbReference type="GO" id="GO:0032259">
    <property type="term" value="P:methylation"/>
    <property type="evidence" value="ECO:0007669"/>
    <property type="project" value="UniProtKB-KW"/>
</dbReference>
<dbReference type="InterPro" id="IPR029063">
    <property type="entry name" value="SAM-dependent_MTases_sf"/>
</dbReference>
<keyword evidence="2" id="KW-1185">Reference proteome</keyword>
<evidence type="ECO:0000313" key="1">
    <source>
        <dbReference type="EMBL" id="NNG21665.1"/>
    </source>
</evidence>
<gene>
    <name evidence="1" type="ORF">HGB41_01415</name>
</gene>
<sequence>MPDSTQPILVKRERCPGCHRDAAKLLHSEPLDSPGITRYMQDHYEGRVERAFGGYDYQLAQCGHCGLAFQAQVPSSELIEEIYDRWLPATERALVASHFGLDDYRYLAGQVEFMLGHFGLRPFELKALDFGFGWAEWAKMAGAYGVDVCGAELSQVRIEYAKSVGIRIVDTRALPDREFHFINTEQVFEHLLEPGTVLKQLAAALRPGGLVKISVPDAAKSIGKLLGAKSFAALGKDDIMPIAPFEHINAFTHASLVAMGKEAGLAPLRPSLRKLYNSSSGWLEPKAALKRLARPVYRHVYPKSTFVYFARPA</sequence>
<dbReference type="CDD" id="cd02440">
    <property type="entry name" value="AdoMet_MTases"/>
    <property type="match status" value="1"/>
</dbReference>
<proteinExistence type="predicted"/>
<keyword evidence="1" id="KW-0489">Methyltransferase</keyword>
<dbReference type="Pfam" id="PF13489">
    <property type="entry name" value="Methyltransf_23"/>
    <property type="match status" value="1"/>
</dbReference>
<dbReference type="GO" id="GO:0008168">
    <property type="term" value="F:methyltransferase activity"/>
    <property type="evidence" value="ECO:0007669"/>
    <property type="project" value="UniProtKB-KW"/>
</dbReference>
<protein>
    <submittedName>
        <fullName evidence="1">Class I SAM-dependent methyltransferase</fullName>
    </submittedName>
</protein>
<organism evidence="1 2">
    <name type="scientific">Telluria aromaticivorans</name>
    <dbReference type="NCBI Taxonomy" id="2725995"/>
    <lineage>
        <taxon>Bacteria</taxon>
        <taxon>Pseudomonadati</taxon>
        <taxon>Pseudomonadota</taxon>
        <taxon>Betaproteobacteria</taxon>
        <taxon>Burkholderiales</taxon>
        <taxon>Oxalobacteraceae</taxon>
        <taxon>Telluria group</taxon>
        <taxon>Telluria</taxon>
    </lineage>
</organism>
<dbReference type="Gene3D" id="3.40.50.150">
    <property type="entry name" value="Vaccinia Virus protein VP39"/>
    <property type="match status" value="1"/>
</dbReference>
<dbReference type="AlphaFoldDB" id="A0A7Y2JVH8"/>
<dbReference type="SUPFAM" id="SSF53335">
    <property type="entry name" value="S-adenosyl-L-methionine-dependent methyltransferases"/>
    <property type="match status" value="1"/>
</dbReference>
<comment type="caution">
    <text evidence="1">The sequence shown here is derived from an EMBL/GenBank/DDBJ whole genome shotgun (WGS) entry which is preliminary data.</text>
</comment>
<dbReference type="Proteomes" id="UP000533905">
    <property type="component" value="Unassembled WGS sequence"/>
</dbReference>
<evidence type="ECO:0000313" key="2">
    <source>
        <dbReference type="Proteomes" id="UP000533905"/>
    </source>
</evidence>
<accession>A0A7Y2JVH8</accession>